<evidence type="ECO:0000256" key="1">
    <source>
        <dbReference type="SAM" id="Coils"/>
    </source>
</evidence>
<sequence length="151" mass="18110">MASLIEVRRLLRFSDHRQQRCEQALGTARRRLSPLEQELNAIDQQAEGFRELLLSNRMEAQTVSHSQLFAQLRRQAVIRRQIATLDLERARVRERHGEVVEQLDDLQQQRKSLLGRHAKYQHLEQRLLAEHRARRWRLEEHDIEELLVKKK</sequence>
<dbReference type="Proteomes" id="UP000772591">
    <property type="component" value="Unassembled WGS sequence"/>
</dbReference>
<evidence type="ECO:0008006" key="4">
    <source>
        <dbReference type="Google" id="ProtNLM"/>
    </source>
</evidence>
<feature type="coiled-coil region" evidence="1">
    <location>
        <begin position="89"/>
        <end position="123"/>
    </location>
</feature>
<accession>A0ABS3ANE4</accession>
<keyword evidence="3" id="KW-1185">Reference proteome</keyword>
<reference evidence="2 3" key="1">
    <citation type="journal article" date="2021" name="Int. J. Syst. Evol. Microbiol.">
        <title>Pseudomonas piscium sp. nov., Pseudomonas pisciculturae sp. nov., Pseudomonas mucoides sp. nov. and Pseudomonas neuropathica sp. nov. isolated from rainbow trout.</title>
        <authorList>
            <person name="Duman M."/>
            <person name="Mulet M."/>
            <person name="Altun S."/>
            <person name="Saticioglu I.B."/>
            <person name="Gomila M."/>
            <person name="Lalucat J."/>
            <person name="Garcia-Valdes E."/>
        </authorList>
    </citation>
    <scope>NUCLEOTIDE SEQUENCE [LARGE SCALE GENOMIC DNA]</scope>
    <source>
        <strain evidence="2 3">LMG 28632</strain>
    </source>
</reference>
<dbReference type="InterPro" id="IPR002954">
    <property type="entry name" value="Salm_SPAgM"/>
</dbReference>
<keyword evidence="1" id="KW-0175">Coiled coil</keyword>
<dbReference type="Pfam" id="PF02090">
    <property type="entry name" value="SPAM"/>
    <property type="match status" value="1"/>
</dbReference>
<evidence type="ECO:0000313" key="3">
    <source>
        <dbReference type="Proteomes" id="UP000772591"/>
    </source>
</evidence>
<gene>
    <name evidence="2" type="ORF">IMW75_24670</name>
</gene>
<organism evidence="2 3">
    <name type="scientific">Pseudomonas gregormendelii</name>
    <dbReference type="NCBI Taxonomy" id="1628277"/>
    <lineage>
        <taxon>Bacteria</taxon>
        <taxon>Pseudomonadati</taxon>
        <taxon>Pseudomonadota</taxon>
        <taxon>Gammaproteobacteria</taxon>
        <taxon>Pseudomonadales</taxon>
        <taxon>Pseudomonadaceae</taxon>
        <taxon>Pseudomonas</taxon>
    </lineage>
</organism>
<evidence type="ECO:0000313" key="2">
    <source>
        <dbReference type="EMBL" id="MBN3968452.1"/>
    </source>
</evidence>
<proteinExistence type="predicted"/>
<dbReference type="RefSeq" id="WP_205894015.1">
    <property type="nucleotide sequence ID" value="NZ_JADEVO010000053.1"/>
</dbReference>
<protein>
    <recommendedName>
        <fullName evidence="4">Surface presentation of antigen gene type M protein</fullName>
    </recommendedName>
</protein>
<comment type="caution">
    <text evidence="2">The sequence shown here is derived from an EMBL/GenBank/DDBJ whole genome shotgun (WGS) entry which is preliminary data.</text>
</comment>
<dbReference type="EMBL" id="JADEVO010000053">
    <property type="protein sequence ID" value="MBN3968452.1"/>
    <property type="molecule type" value="Genomic_DNA"/>
</dbReference>
<name>A0ABS3ANE4_9PSED</name>